<sequence>MRAAYFEESLQDLQTQCTARANVSTPVAPAAPTSTDIDNNTYNTILFGNLKLQNVLHDSKGRSYQFSESQSHVDLDSFIGSKDQAMAIEVPARPTNEVVPPSPVVEGHNTDTS</sequence>
<name>A0A367IRG0_RHIAZ</name>
<organism evidence="1 2">
    <name type="scientific">Rhizopus azygosporus</name>
    <name type="common">Rhizopus microsporus var. azygosporus</name>
    <dbReference type="NCBI Taxonomy" id="86630"/>
    <lineage>
        <taxon>Eukaryota</taxon>
        <taxon>Fungi</taxon>
        <taxon>Fungi incertae sedis</taxon>
        <taxon>Mucoromycota</taxon>
        <taxon>Mucoromycotina</taxon>
        <taxon>Mucoromycetes</taxon>
        <taxon>Mucorales</taxon>
        <taxon>Mucorineae</taxon>
        <taxon>Rhizopodaceae</taxon>
        <taxon>Rhizopus</taxon>
    </lineage>
</organism>
<dbReference type="OrthoDB" id="10615420at2759"/>
<accession>A0A367IRG0</accession>
<reference evidence="1 2" key="1">
    <citation type="journal article" date="2018" name="G3 (Bethesda)">
        <title>Phylogenetic and Phylogenomic Definition of Rhizopus Species.</title>
        <authorList>
            <person name="Gryganskyi A.P."/>
            <person name="Golan J."/>
            <person name="Dolatabadi S."/>
            <person name="Mondo S."/>
            <person name="Robb S."/>
            <person name="Idnurm A."/>
            <person name="Muszewska A."/>
            <person name="Steczkiewicz K."/>
            <person name="Masonjones S."/>
            <person name="Liao H.L."/>
            <person name="Gajdeczka M.T."/>
            <person name="Anike F."/>
            <person name="Vuek A."/>
            <person name="Anishchenko I.M."/>
            <person name="Voigt K."/>
            <person name="de Hoog G.S."/>
            <person name="Smith M.E."/>
            <person name="Heitman J."/>
            <person name="Vilgalys R."/>
            <person name="Stajich J.E."/>
        </authorList>
    </citation>
    <scope>NUCLEOTIDE SEQUENCE [LARGE SCALE GENOMIC DNA]</scope>
    <source>
        <strain evidence="1 2">CBS 357.93</strain>
    </source>
</reference>
<protein>
    <submittedName>
        <fullName evidence="1">Uncharacterized protein</fullName>
    </submittedName>
</protein>
<dbReference type="AlphaFoldDB" id="A0A367IRG0"/>
<dbReference type="Proteomes" id="UP000252139">
    <property type="component" value="Unassembled WGS sequence"/>
</dbReference>
<proteinExistence type="predicted"/>
<evidence type="ECO:0000313" key="2">
    <source>
        <dbReference type="Proteomes" id="UP000252139"/>
    </source>
</evidence>
<keyword evidence="2" id="KW-1185">Reference proteome</keyword>
<comment type="caution">
    <text evidence="1">The sequence shown here is derived from an EMBL/GenBank/DDBJ whole genome shotgun (WGS) entry which is preliminary data.</text>
</comment>
<dbReference type="EMBL" id="PJQL01004023">
    <property type="protein sequence ID" value="RCH80242.1"/>
    <property type="molecule type" value="Genomic_DNA"/>
</dbReference>
<evidence type="ECO:0000313" key="1">
    <source>
        <dbReference type="EMBL" id="RCH80242.1"/>
    </source>
</evidence>
<gene>
    <name evidence="1" type="ORF">CU097_002393</name>
</gene>